<sequence>MVMTSTDALVEFATTASRHAATPAVVRTFVDTVGVALPGYETDVLEALRRWAAASPVGGDATVWGHDEGTSAARAALFNGTAAHALDFDDAAPSMPMHPSAVLWPALLAWGEVHGSNGTALVQAFIVGQAAFRAIGEALPMEEHYPRGWHSTATVGRIAATAALISLSGIDRGRARHALGVAATMAGGSIANFGTMTKPLHAGLAAQDAVVAMELALAGLTAHESQLDHPKGFFALFGSSTRARDDLAARLDWWRAEWSEDLSVKQYPSCYGTHRAIDGVLDARDSMDLPVAEFTSIDVLVHPSGLDPLIGGTPTSGMEGKFSLPYTLVRALMDGHLGLGSFDDGAVTDPVMVERMSRVSVRTAPAPVDRPDLDGEPYAEVRITGTDGATVVRVVTVTMGDARKPLTDAQIDAKFMSCAEAAGWSASESTALLSRLRQLPAPDSLSTLRDALRRAA</sequence>
<dbReference type="Gene3D" id="3.30.1330.120">
    <property type="entry name" value="2-methylcitrate dehydratase PrpD"/>
    <property type="match status" value="1"/>
</dbReference>
<dbReference type="GO" id="GO:0016829">
    <property type="term" value="F:lyase activity"/>
    <property type="evidence" value="ECO:0007669"/>
    <property type="project" value="InterPro"/>
</dbReference>
<dbReference type="InterPro" id="IPR042183">
    <property type="entry name" value="MmgE/PrpD_sf_1"/>
</dbReference>
<name>A0A6J7JY47_9ZZZZ</name>
<evidence type="ECO:0000259" key="2">
    <source>
        <dbReference type="Pfam" id="PF03972"/>
    </source>
</evidence>
<accession>A0A6J7JY47</accession>
<dbReference type="Gene3D" id="1.10.4100.10">
    <property type="entry name" value="2-methylcitrate dehydratase PrpD"/>
    <property type="match status" value="1"/>
</dbReference>
<reference evidence="4" key="1">
    <citation type="submission" date="2020-05" db="EMBL/GenBank/DDBJ databases">
        <authorList>
            <person name="Chiriac C."/>
            <person name="Salcher M."/>
            <person name="Ghai R."/>
            <person name="Kavagutti S V."/>
        </authorList>
    </citation>
    <scope>NUCLEOTIDE SEQUENCE</scope>
</reference>
<dbReference type="SUPFAM" id="SSF103378">
    <property type="entry name" value="2-methylcitrate dehydratase PrpD"/>
    <property type="match status" value="1"/>
</dbReference>
<organism evidence="4">
    <name type="scientific">freshwater metagenome</name>
    <dbReference type="NCBI Taxonomy" id="449393"/>
    <lineage>
        <taxon>unclassified sequences</taxon>
        <taxon>metagenomes</taxon>
        <taxon>ecological metagenomes</taxon>
    </lineage>
</organism>
<dbReference type="InterPro" id="IPR005656">
    <property type="entry name" value="MmgE_PrpD"/>
</dbReference>
<dbReference type="InterPro" id="IPR045337">
    <property type="entry name" value="MmgE_PrpD_C"/>
</dbReference>
<dbReference type="EMBL" id="CAFBNE010000037">
    <property type="protein sequence ID" value="CAB4948165.1"/>
    <property type="molecule type" value="Genomic_DNA"/>
</dbReference>
<dbReference type="Pfam" id="PF19305">
    <property type="entry name" value="MmgE_PrpD_C"/>
    <property type="match status" value="1"/>
</dbReference>
<evidence type="ECO:0000256" key="1">
    <source>
        <dbReference type="ARBA" id="ARBA00006174"/>
    </source>
</evidence>
<evidence type="ECO:0000259" key="3">
    <source>
        <dbReference type="Pfam" id="PF19305"/>
    </source>
</evidence>
<dbReference type="Pfam" id="PF03972">
    <property type="entry name" value="MmgE_PrpD_N"/>
    <property type="match status" value="1"/>
</dbReference>
<dbReference type="InterPro" id="IPR042188">
    <property type="entry name" value="MmgE/PrpD_sf_2"/>
</dbReference>
<dbReference type="InterPro" id="IPR045336">
    <property type="entry name" value="MmgE_PrpD_N"/>
</dbReference>
<dbReference type="AlphaFoldDB" id="A0A6J7JY47"/>
<protein>
    <submittedName>
        <fullName evidence="4">Unannotated protein</fullName>
    </submittedName>
</protein>
<feature type="domain" description="MmgE/PrpD C-terminal" evidence="3">
    <location>
        <begin position="267"/>
        <end position="422"/>
    </location>
</feature>
<gene>
    <name evidence="4" type="ORF">UFOPK3772_01365</name>
</gene>
<dbReference type="PANTHER" id="PTHR16943:SF8">
    <property type="entry name" value="2-METHYLCITRATE DEHYDRATASE"/>
    <property type="match status" value="1"/>
</dbReference>
<evidence type="ECO:0000313" key="4">
    <source>
        <dbReference type="EMBL" id="CAB4948165.1"/>
    </source>
</evidence>
<dbReference type="InterPro" id="IPR036148">
    <property type="entry name" value="MmgE/PrpD_sf"/>
</dbReference>
<feature type="domain" description="MmgE/PrpD N-terminal" evidence="2">
    <location>
        <begin position="13"/>
        <end position="240"/>
    </location>
</feature>
<proteinExistence type="inferred from homology"/>
<comment type="similarity">
    <text evidence="1">Belongs to the PrpD family.</text>
</comment>
<dbReference type="PANTHER" id="PTHR16943">
    <property type="entry name" value="2-METHYLCITRATE DEHYDRATASE-RELATED"/>
    <property type="match status" value="1"/>
</dbReference>